<evidence type="ECO:0000313" key="3">
    <source>
        <dbReference type="Proteomes" id="UP000194450"/>
    </source>
</evidence>
<keyword evidence="1" id="KW-0472">Membrane</keyword>
<dbReference type="Proteomes" id="UP000194450">
    <property type="component" value="Unassembled WGS sequence"/>
</dbReference>
<keyword evidence="3" id="KW-1185">Reference proteome</keyword>
<reference evidence="3" key="1">
    <citation type="submission" date="2017-04" db="EMBL/GenBank/DDBJ databases">
        <authorList>
            <person name="Varghese N."/>
            <person name="Submissions S."/>
        </authorList>
    </citation>
    <scope>NUCLEOTIDE SEQUENCE [LARGE SCALE GENOMIC DNA]</scope>
</reference>
<evidence type="ECO:0000313" key="2">
    <source>
        <dbReference type="EMBL" id="SMQ59439.1"/>
    </source>
</evidence>
<proteinExistence type="predicted"/>
<feature type="transmembrane region" description="Helical" evidence="1">
    <location>
        <begin position="47"/>
        <end position="71"/>
    </location>
</feature>
<keyword evidence="1" id="KW-1133">Transmembrane helix</keyword>
<organism evidence="2 3">
    <name type="scientific">Pseudidiomarina planktonica</name>
    <dbReference type="NCBI Taxonomy" id="1323738"/>
    <lineage>
        <taxon>Bacteria</taxon>
        <taxon>Pseudomonadati</taxon>
        <taxon>Pseudomonadota</taxon>
        <taxon>Gammaproteobacteria</taxon>
        <taxon>Alteromonadales</taxon>
        <taxon>Idiomarinaceae</taxon>
        <taxon>Pseudidiomarina</taxon>
    </lineage>
</organism>
<dbReference type="AlphaFoldDB" id="A0A1Y6EAC8"/>
<dbReference type="RefSeq" id="WP_086433458.1">
    <property type="nucleotide sequence ID" value="NZ_FXWH01000001.1"/>
</dbReference>
<keyword evidence="1" id="KW-0812">Transmembrane</keyword>
<accession>A0A1Y6EAC8</accession>
<evidence type="ECO:0008006" key="4">
    <source>
        <dbReference type="Google" id="ProtNLM"/>
    </source>
</evidence>
<dbReference type="EMBL" id="FXWH01000001">
    <property type="protein sequence ID" value="SMQ59439.1"/>
    <property type="molecule type" value="Genomic_DNA"/>
</dbReference>
<protein>
    <recommendedName>
        <fullName evidence="4">DUF3784 domain-containing protein</fullName>
    </recommendedName>
</protein>
<sequence length="104" mass="11677">MNEFGILLVILLVSVPTLVASYLVGVKKKMNMLAGWNPDKYKEHDKIGSIFGRALFALSVLSFIGCAMLYQDPSYEHLFGLMLLLGVVFIIVSAIYCNLKYRKN</sequence>
<gene>
    <name evidence="2" type="ORF">SAMN06297229_0266</name>
</gene>
<feature type="transmembrane region" description="Helical" evidence="1">
    <location>
        <begin position="77"/>
        <end position="99"/>
    </location>
</feature>
<evidence type="ECO:0000256" key="1">
    <source>
        <dbReference type="SAM" id="Phobius"/>
    </source>
</evidence>
<dbReference type="OrthoDB" id="6297627at2"/>
<name>A0A1Y6EAC8_9GAMM</name>
<feature type="transmembrane region" description="Helical" evidence="1">
    <location>
        <begin position="6"/>
        <end position="26"/>
    </location>
</feature>